<keyword evidence="1" id="KW-0489">Methyltransferase</keyword>
<evidence type="ECO:0000313" key="1">
    <source>
        <dbReference type="EMBL" id="BCS82840.1"/>
    </source>
</evidence>
<reference evidence="1 2" key="1">
    <citation type="submission" date="2021-02" db="EMBL/GenBank/DDBJ databases">
        <title>Cotonvirus japonicus, which uses Golgi apparatus of host cells for its virion factory, phylogenetically links tailed tupanvirus and icosahedral mimivirus.</title>
        <authorList>
            <person name="Takahashi H."/>
            <person name="Fukaya S."/>
            <person name="Song C."/>
            <person name="Murata K."/>
            <person name="Takemura M."/>
        </authorList>
    </citation>
    <scope>NUCLEOTIDE SEQUENCE [LARGE SCALE GENOMIC DNA]</scope>
</reference>
<evidence type="ECO:0000313" key="2">
    <source>
        <dbReference type="Proteomes" id="UP001321479"/>
    </source>
</evidence>
<name>A0ABM7NRR0_9VIRU</name>
<dbReference type="RefSeq" id="YP_010841448.1">
    <property type="nucleotide sequence ID" value="NC_079139.1"/>
</dbReference>
<proteinExistence type="predicted"/>
<accession>A0ABM7NRR0</accession>
<dbReference type="GeneID" id="80558045"/>
<dbReference type="Gene3D" id="3.40.50.150">
    <property type="entry name" value="Vaccinia Virus protein VP39"/>
    <property type="match status" value="1"/>
</dbReference>
<dbReference type="SUPFAM" id="SSF53335">
    <property type="entry name" value="S-adenosyl-L-methionine-dependent methyltransferases"/>
    <property type="match status" value="1"/>
</dbReference>
<dbReference type="Proteomes" id="UP001321479">
    <property type="component" value="Segment"/>
</dbReference>
<dbReference type="InterPro" id="IPR029063">
    <property type="entry name" value="SAM-dependent_MTases_sf"/>
</dbReference>
<organism evidence="1 2">
    <name type="scientific">Cotonvirus japonicus</name>
    <dbReference type="NCBI Taxonomy" id="2811091"/>
    <lineage>
        <taxon>Viruses</taxon>
        <taxon>Varidnaviria</taxon>
        <taxon>Bamfordvirae</taxon>
        <taxon>Nucleocytoviricota</taxon>
        <taxon>Megaviricetes</taxon>
        <taxon>Imitervirales</taxon>
        <taxon>Mimiviridae</taxon>
        <taxon>Megamimivirinae</taxon>
        <taxon>Cotonvirus</taxon>
        <taxon>Cotonvirus japonicum</taxon>
    </lineage>
</organism>
<dbReference type="EMBL" id="AP024483">
    <property type="protein sequence ID" value="BCS82840.1"/>
    <property type="molecule type" value="Genomic_DNA"/>
</dbReference>
<dbReference type="GO" id="GO:0032259">
    <property type="term" value="P:methylation"/>
    <property type="evidence" value="ECO:0007669"/>
    <property type="project" value="UniProtKB-KW"/>
</dbReference>
<protein>
    <submittedName>
        <fullName evidence="1">Class I SAM-dependent methyltransferase</fullName>
    </submittedName>
</protein>
<keyword evidence="1" id="KW-0808">Transferase</keyword>
<dbReference type="Pfam" id="PF13578">
    <property type="entry name" value="Methyltransf_24"/>
    <property type="match status" value="1"/>
</dbReference>
<dbReference type="GO" id="GO:0008168">
    <property type="term" value="F:methyltransferase activity"/>
    <property type="evidence" value="ECO:0007669"/>
    <property type="project" value="UniProtKB-KW"/>
</dbReference>
<keyword evidence="2" id="KW-1185">Reference proteome</keyword>
<sequence>MPWDNRIQKTSAVNIINNVYQYESPFPNYDELEKNPNIVKKFSYGGEDKLALGIKIVDYDSIGKVFMEYLPEWKPSESEEKYLPTINPKYNLAYPEFDAFVLYSFIRHFKPNNIIEIGSGQSTRIMIQAIIKNNNNCKLTCIEPYTDIQYLKDVYPVNVIKDKVENVDVELFKSLGKNDILFIDSSHVLRPFGDVEYEYLHILPIINKDCIVHIHDIFYPYDYPTQWTIDWKSVLTEQQILLAFLYGNSKWRTICPNNYILCNRKDLVPDKIKYKIGGSYWLRKLA</sequence>